<dbReference type="PANTHER" id="PTHR24184:SF11">
    <property type="entry name" value="ANKYRIN REPEAT AND SOCS BOX CONTAINING 3"/>
    <property type="match status" value="1"/>
</dbReference>
<dbReference type="Pfam" id="PF12796">
    <property type="entry name" value="Ank_2"/>
    <property type="match status" value="3"/>
</dbReference>
<feature type="repeat" description="ANK" evidence="1">
    <location>
        <begin position="503"/>
        <end position="535"/>
    </location>
</feature>
<feature type="compositionally biased region" description="Basic and acidic residues" evidence="2">
    <location>
        <begin position="15"/>
        <end position="25"/>
    </location>
</feature>
<evidence type="ECO:0000313" key="3">
    <source>
        <dbReference type="EMBL" id="KAF4677287.1"/>
    </source>
</evidence>
<proteinExistence type="predicted"/>
<dbReference type="EMBL" id="JAAPAO010000017">
    <property type="protein sequence ID" value="KAF4677287.1"/>
    <property type="molecule type" value="Genomic_DNA"/>
</dbReference>
<feature type="repeat" description="ANK" evidence="1">
    <location>
        <begin position="253"/>
        <end position="286"/>
    </location>
</feature>
<feature type="repeat" description="ANK" evidence="1">
    <location>
        <begin position="169"/>
        <end position="201"/>
    </location>
</feature>
<dbReference type="OrthoDB" id="432205at2759"/>
<evidence type="ECO:0000256" key="1">
    <source>
        <dbReference type="PROSITE-ProRule" id="PRU00023"/>
    </source>
</evidence>
<dbReference type="PANTHER" id="PTHR24184">
    <property type="entry name" value="SI:CH211-189E2.2"/>
    <property type="match status" value="1"/>
</dbReference>
<feature type="region of interest" description="Disordered" evidence="2">
    <location>
        <begin position="1"/>
        <end position="70"/>
    </location>
</feature>
<evidence type="ECO:0000313" key="4">
    <source>
        <dbReference type="Proteomes" id="UP000591131"/>
    </source>
</evidence>
<dbReference type="PROSITE" id="PS50088">
    <property type="entry name" value="ANK_REPEAT"/>
    <property type="match status" value="5"/>
</dbReference>
<dbReference type="SMART" id="SM00248">
    <property type="entry name" value="ANK"/>
    <property type="match status" value="10"/>
</dbReference>
<dbReference type="InterPro" id="IPR002110">
    <property type="entry name" value="Ankyrin_rpt"/>
</dbReference>
<evidence type="ECO:0008006" key="5">
    <source>
        <dbReference type="Google" id="ProtNLM"/>
    </source>
</evidence>
<dbReference type="Proteomes" id="UP000591131">
    <property type="component" value="Unassembled WGS sequence"/>
</dbReference>
<keyword evidence="1" id="KW-0040">ANK repeat</keyword>
<dbReference type="SUPFAM" id="SSF48403">
    <property type="entry name" value="Ankyrin repeat"/>
    <property type="match status" value="2"/>
</dbReference>
<name>A0A7J6N129_PERCH</name>
<organism evidence="3 4">
    <name type="scientific">Perkinsus chesapeaki</name>
    <name type="common">Clam parasite</name>
    <name type="synonym">Perkinsus andrewsi</name>
    <dbReference type="NCBI Taxonomy" id="330153"/>
    <lineage>
        <taxon>Eukaryota</taxon>
        <taxon>Sar</taxon>
        <taxon>Alveolata</taxon>
        <taxon>Perkinsozoa</taxon>
        <taxon>Perkinsea</taxon>
        <taxon>Perkinsida</taxon>
        <taxon>Perkinsidae</taxon>
        <taxon>Perkinsus</taxon>
    </lineage>
</organism>
<gene>
    <name evidence="3" type="ORF">FOL47_002526</name>
</gene>
<comment type="caution">
    <text evidence="3">The sequence shown here is derived from an EMBL/GenBank/DDBJ whole genome shotgun (WGS) entry which is preliminary data.</text>
</comment>
<feature type="compositionally biased region" description="Polar residues" evidence="2">
    <location>
        <begin position="26"/>
        <end position="38"/>
    </location>
</feature>
<protein>
    <recommendedName>
        <fullName evidence="5">Ankyrin Repeat</fullName>
    </recommendedName>
</protein>
<dbReference type="Pfam" id="PF00023">
    <property type="entry name" value="Ank"/>
    <property type="match status" value="1"/>
</dbReference>
<dbReference type="InterPro" id="IPR036770">
    <property type="entry name" value="Ankyrin_rpt-contain_sf"/>
</dbReference>
<accession>A0A7J6N129</accession>
<feature type="compositionally biased region" description="Acidic residues" evidence="2">
    <location>
        <begin position="51"/>
        <end position="64"/>
    </location>
</feature>
<dbReference type="AlphaFoldDB" id="A0A7J6N129"/>
<dbReference type="PROSITE" id="PS50297">
    <property type="entry name" value="ANK_REP_REGION"/>
    <property type="match status" value="2"/>
</dbReference>
<keyword evidence="4" id="KW-1185">Reference proteome</keyword>
<evidence type="ECO:0000256" key="2">
    <source>
        <dbReference type="SAM" id="MobiDB-lite"/>
    </source>
</evidence>
<dbReference type="PRINTS" id="PR01415">
    <property type="entry name" value="ANKYRIN"/>
</dbReference>
<dbReference type="Gene3D" id="1.25.40.20">
    <property type="entry name" value="Ankyrin repeat-containing domain"/>
    <property type="match status" value="4"/>
</dbReference>
<sequence length="926" mass="100551">MTAASSRRGAPPSHAEADGKKHATESKNLTVPTRQQSVLKKKKSRVGSESFVEDPVEGDKEDEVPPTPPAKVYSRRLDKKAAIAACRKMNSVALDKAFHDVDPEEIASCHDEFGWSLPMIAAQHPGDKGDPLMKVFARYDGLHQTVAAEGPHQKQLPPHLLLESPGSEEDVTALSIACRRGNVAMARLLVNMKADIERPDRRGWTPLHWAAMNGHDECVRFLATAIRNPPKAAAVPRADSYDHGDGVDSQDMDGQTSLHWAARQGKLSTVGILAREFGCRLDAEDRWGHQPVDSVEHQLKAIEWLQGASQINRELLRLAKTNDLDGMKQLIAAGVDEGSTCPATAEPNTADADAIEYGADDRTHWGTVAQSTLDGSMDAVKLLIARGADPRVAVDLLSLPDEDDTVNQRMLQKTRKKLLDLAEATDRLLDIAKTCGASEEQQEAQVAALQECLETGASPDTVDDDQEGRKMSALMWTCMRGLHLLAKTLLRTGARTDIRERLGGWTAIHFAAAAGHSEICAMLIEAGAKVDGPAHDVSFTGDTLLSLAIKSDNRATVKLAVDTLEPSNKKLLTAADLSPSRRFTALLYAADCGSTEACLEILSRPLFAIAPALPARSSFGRPSAVARPPDERDVNEHSIHVVDSRGMNAILVACAAGFVETALALYQNIVEQERDKALLATDKDGRSALMLLIRNRGVTAVDLRAFLRVFSEVQREDEIDHLKYADSSRGWTPLMHCAEMGRADMADLLICSGGSCSQKDNEGRTASDIAKHSGHHELSQSLLPAARSRKKESMRRASLKLDGLSLLKGRRGSLSSMGKSAFLGVRLENLPSDMDQEHLSKWLTSKKGIRLTECKVLACPITLKPRRFAFVRAVDMAGVAQLMDLQGTSLRDPGGPKKLRVVRDSGAVSGTSTWTVDDLPDIDTLI</sequence>
<feature type="repeat" description="ANK" evidence="1">
    <location>
        <begin position="729"/>
        <end position="761"/>
    </location>
</feature>
<feature type="repeat" description="ANK" evidence="1">
    <location>
        <begin position="202"/>
        <end position="222"/>
    </location>
</feature>
<reference evidence="3 4" key="1">
    <citation type="submission" date="2020-04" db="EMBL/GenBank/DDBJ databases">
        <title>Perkinsus chesapeaki whole genome sequence.</title>
        <authorList>
            <person name="Bogema D.R."/>
        </authorList>
    </citation>
    <scope>NUCLEOTIDE SEQUENCE [LARGE SCALE GENOMIC DNA]</scope>
    <source>
        <strain evidence="3">ATCC PRA-425</strain>
    </source>
</reference>